<dbReference type="EMBL" id="JAIFTL010000341">
    <property type="protein sequence ID" value="KAG9320008.1"/>
    <property type="molecule type" value="Genomic_DNA"/>
</dbReference>
<dbReference type="InterPro" id="IPR007632">
    <property type="entry name" value="Anoctamin"/>
</dbReference>
<feature type="region of interest" description="Disordered" evidence="7">
    <location>
        <begin position="1236"/>
        <end position="1432"/>
    </location>
</feature>
<name>A0A9P7ZWV8_MORAP</name>
<evidence type="ECO:0000313" key="12">
    <source>
        <dbReference type="Proteomes" id="UP000717515"/>
    </source>
</evidence>
<reference evidence="11" key="1">
    <citation type="submission" date="2021-07" db="EMBL/GenBank/DDBJ databases">
        <title>Draft genome of Mortierella alpina, strain LL118, isolated from an aspen leaf litter sample.</title>
        <authorList>
            <person name="Yang S."/>
            <person name="Vinatzer B.A."/>
        </authorList>
    </citation>
    <scope>NUCLEOTIDE SEQUENCE</scope>
    <source>
        <strain evidence="11">LL118</strain>
    </source>
</reference>
<dbReference type="Proteomes" id="UP000717515">
    <property type="component" value="Unassembled WGS sequence"/>
</dbReference>
<evidence type="ECO:0000256" key="7">
    <source>
        <dbReference type="SAM" id="MobiDB-lite"/>
    </source>
</evidence>
<feature type="transmembrane region" description="Helical" evidence="8">
    <location>
        <begin position="911"/>
        <end position="932"/>
    </location>
</feature>
<feature type="region of interest" description="Disordered" evidence="7">
    <location>
        <begin position="1"/>
        <end position="89"/>
    </location>
</feature>
<dbReference type="InterPro" id="IPR049452">
    <property type="entry name" value="Anoctamin_TM"/>
</dbReference>
<dbReference type="PANTHER" id="PTHR12308:SF73">
    <property type="entry name" value="ANOCTAMIN"/>
    <property type="match status" value="1"/>
</dbReference>
<feature type="compositionally biased region" description="Polar residues" evidence="7">
    <location>
        <begin position="48"/>
        <end position="70"/>
    </location>
</feature>
<sequence length="1441" mass="161480">MSSQLQRCGGSHDQRSGSASMIAPTPDHHQHTPCSSTNSPHLAPITGCDSSAPSMNSEPTAPLNRTQQRPASILEPHPTDTRHSEEGLCSKMVIHSPLVRKKRLSSASMPQLHEAAASTSPIEVTSVTPQQMITRSDMDMHSRFKARGRRRRHDGQQLSPRPHTNSHQRGGNATPSPSSPATPTSVQSGKSRHSSFRRSAVSSAAAQAAAAEDLADQQSLKVISRSMSSYRVVHLLYQTDADLFDAIQDWKDNHPTLWVDDAIDAFATARGSDALAQLVYSTEAFDIVLKYTASYRDLGPLFDDHTRIDRSRSPPTSPQHPSPSRQSSPCERLDGAEGGAIGLAGATPLSPNSPHTASPVPQGQSGPYTPETPARSSSRISQLRHAPAKLLSRAVSLTSTRAPSPQHPDEYQPAQKQPANALHVSLPMCSSSSSPATPLQLLQPFDCSTDLFPSLQVPQQLQSNCEGDQTNNRAVLDVAVSSTTACGEQVLPMPQQDQGFRHSMKQRSNRPSKAKMRDWKIQLHRREFQLSLLKEGLFLELEKSVDSDAVYVKVLAPFWRLAEEAQKTNCKADLASTILPSIPYASRIFPSITRLFPCLNQPGLEQRREAVLFKTARLADFHLAEPGRRWSDVVRHSGAAQRNGLQAESHSGTDGRPGLFQTSRRGYLVNSIMMRTESRNHPYGRKMGLRSALRRGAYQKLYALHDGSFRLHSKSIHDANQRAQLRIKWAKRFWRSQPLDLVNTYYGERIGVYFAWLGHYTKWLTLPAAVGMAVFVYGIINAARLNKLDATPNALFAIFDNVLTMPFALFMSIWSTVYIEFWKRANQYYAFRWNMSDYERVELPRTEFRATKVRFSPVTGKRELYYPMYWKALHILASSIAVLIAVAVVIGSVACLMIFKAWCRHHIGGPYATVVATAILNLIIIIILGEIWCRVAEWLTDKENHKYTDAYEDSLIIKRYLFDFTNMYATLFYYAFFKAPFGGRIFRSRPDLQDACLYDACITELTVQLAVVFIGKQFLNGLFEMVFPWMKRTWNRKKILADQALKNRKFMETRKRTKAPQWVKDDELPSYQGRILKCYRKTVIQFGFCTLFVTSFPVAPAFALINNWIDIRMEAFRLLTQYRRPIAFRAQDIGMWELIMEFVSFTSVITNAAIIAFSSLWVKQNIFIKVLHANADGELLAARLGFILVFEHVVYLFKIILRAAIPNVPLTIKLAVQRSKYMTRVANEGLDSEIDEDLDLDYDSGSQTDDEGDGNEDDADSNDSDSGPLSGTELPRRRSQQSGPQDGSRPANSGLKKRRPLLGLQRLWKRAATRKQSSGGAVSERESRSISQENNEGPGSVLPTIQESTPRLRSNSAFNPQRDEILGPRLKVPSSVDASGVKQQQEQGQHGHPSRIHPPKPPLLNIDPFNASVSSSQRRPVPQRANTDMDGEWVVLEEARM</sequence>
<evidence type="ECO:0000256" key="2">
    <source>
        <dbReference type="ARBA" id="ARBA00022475"/>
    </source>
</evidence>
<dbReference type="GO" id="GO:0046983">
    <property type="term" value="F:protein dimerization activity"/>
    <property type="evidence" value="ECO:0007669"/>
    <property type="project" value="InterPro"/>
</dbReference>
<evidence type="ECO:0000313" key="11">
    <source>
        <dbReference type="EMBL" id="KAG9320008.1"/>
    </source>
</evidence>
<feature type="domain" description="Anoctamin transmembrane" evidence="9">
    <location>
        <begin position="743"/>
        <end position="1218"/>
    </location>
</feature>
<evidence type="ECO:0008006" key="13">
    <source>
        <dbReference type="Google" id="ProtNLM"/>
    </source>
</evidence>
<feature type="region of interest" description="Disordered" evidence="7">
    <location>
        <begin position="398"/>
        <end position="417"/>
    </location>
</feature>
<feature type="transmembrane region" description="Helical" evidence="8">
    <location>
        <begin position="1083"/>
        <end position="1109"/>
    </location>
</feature>
<evidence type="ECO:0000259" key="9">
    <source>
        <dbReference type="Pfam" id="PF04547"/>
    </source>
</evidence>
<dbReference type="GO" id="GO:0005886">
    <property type="term" value="C:plasma membrane"/>
    <property type="evidence" value="ECO:0007669"/>
    <property type="project" value="UniProtKB-SubCell"/>
</dbReference>
<feature type="compositionally biased region" description="Acidic residues" evidence="7">
    <location>
        <begin position="1236"/>
        <end position="1263"/>
    </location>
</feature>
<dbReference type="Pfam" id="PF04547">
    <property type="entry name" value="Anoctamin"/>
    <property type="match status" value="1"/>
</dbReference>
<dbReference type="InterPro" id="IPR032394">
    <property type="entry name" value="Anoct_dimer"/>
</dbReference>
<feature type="transmembrane region" description="Helical" evidence="8">
    <location>
        <begin position="872"/>
        <end position="899"/>
    </location>
</feature>
<feature type="transmembrane region" description="Helical" evidence="8">
    <location>
        <begin position="1142"/>
        <end position="1162"/>
    </location>
</feature>
<comment type="subcellular location">
    <subcellularLocation>
        <location evidence="1">Cell membrane</location>
        <topology evidence="1">Multi-pass membrane protein</topology>
    </subcellularLocation>
</comment>
<accession>A0A9P7ZWV8</accession>
<feature type="transmembrane region" description="Helical" evidence="8">
    <location>
        <begin position="795"/>
        <end position="819"/>
    </location>
</feature>
<feature type="transmembrane region" description="Helical" evidence="8">
    <location>
        <begin position="763"/>
        <end position="783"/>
    </location>
</feature>
<dbReference type="GO" id="GO:0005254">
    <property type="term" value="F:chloride channel activity"/>
    <property type="evidence" value="ECO:0007669"/>
    <property type="project" value="TreeGrafter"/>
</dbReference>
<evidence type="ECO:0000256" key="4">
    <source>
        <dbReference type="ARBA" id="ARBA00022989"/>
    </source>
</evidence>
<comment type="caution">
    <text evidence="11">The sequence shown here is derived from an EMBL/GenBank/DDBJ whole genome shotgun (WGS) entry which is preliminary data.</text>
</comment>
<feature type="domain" description="Anoctamin dimerisation" evidence="10">
    <location>
        <begin position="515"/>
        <end position="739"/>
    </location>
</feature>
<evidence type="ECO:0000256" key="1">
    <source>
        <dbReference type="ARBA" id="ARBA00004651"/>
    </source>
</evidence>
<evidence type="ECO:0000256" key="5">
    <source>
        <dbReference type="ARBA" id="ARBA00023136"/>
    </source>
</evidence>
<feature type="region of interest" description="Disordered" evidence="7">
    <location>
        <begin position="305"/>
        <end position="386"/>
    </location>
</feature>
<proteinExistence type="predicted"/>
<organism evidence="11 12">
    <name type="scientific">Mortierella alpina</name>
    <name type="common">Oleaginous fungus</name>
    <name type="synonym">Mortierella renispora</name>
    <dbReference type="NCBI Taxonomy" id="64518"/>
    <lineage>
        <taxon>Eukaryota</taxon>
        <taxon>Fungi</taxon>
        <taxon>Fungi incertae sedis</taxon>
        <taxon>Mucoromycota</taxon>
        <taxon>Mortierellomycotina</taxon>
        <taxon>Mortierellomycetes</taxon>
        <taxon>Mortierellales</taxon>
        <taxon>Mortierellaceae</taxon>
        <taxon>Mortierella</taxon>
    </lineage>
</organism>
<evidence type="ECO:0000259" key="10">
    <source>
        <dbReference type="Pfam" id="PF16178"/>
    </source>
</evidence>
<feature type="compositionally biased region" description="Low complexity" evidence="7">
    <location>
        <begin position="173"/>
        <end position="185"/>
    </location>
</feature>
<feature type="compositionally biased region" description="Polar residues" evidence="7">
    <location>
        <begin position="349"/>
        <end position="367"/>
    </location>
</feature>
<feature type="compositionally biased region" description="Polar residues" evidence="7">
    <location>
        <begin position="1329"/>
        <end position="1359"/>
    </location>
</feature>
<evidence type="ECO:0000256" key="8">
    <source>
        <dbReference type="SAM" id="Phobius"/>
    </source>
</evidence>
<keyword evidence="6" id="KW-0325">Glycoprotein</keyword>
<feature type="compositionally biased region" description="Polar residues" evidence="7">
    <location>
        <begin position="156"/>
        <end position="171"/>
    </location>
</feature>
<feature type="compositionally biased region" description="Basic residues" evidence="7">
    <location>
        <begin position="143"/>
        <end position="153"/>
    </location>
</feature>
<dbReference type="Pfam" id="PF16178">
    <property type="entry name" value="Anoct_dimer"/>
    <property type="match status" value="1"/>
</dbReference>
<keyword evidence="4 8" id="KW-1133">Transmembrane helix</keyword>
<dbReference type="PANTHER" id="PTHR12308">
    <property type="entry name" value="ANOCTAMIN"/>
    <property type="match status" value="1"/>
</dbReference>
<feature type="compositionally biased region" description="Polar residues" evidence="7">
    <location>
        <begin position="117"/>
        <end position="134"/>
    </location>
</feature>
<keyword evidence="2" id="KW-1003">Cell membrane</keyword>
<feature type="compositionally biased region" description="Basic and acidic residues" evidence="7">
    <location>
        <begin position="77"/>
        <end position="88"/>
    </location>
</feature>
<evidence type="ECO:0000256" key="3">
    <source>
        <dbReference type="ARBA" id="ARBA00022692"/>
    </source>
</evidence>
<feature type="region of interest" description="Disordered" evidence="7">
    <location>
        <begin position="105"/>
        <end position="200"/>
    </location>
</feature>
<protein>
    <recommendedName>
        <fullName evidence="13">Anoctamin</fullName>
    </recommendedName>
</protein>
<evidence type="ECO:0000256" key="6">
    <source>
        <dbReference type="ARBA" id="ARBA00023180"/>
    </source>
</evidence>
<gene>
    <name evidence="11" type="ORF">KVV02_003113</name>
</gene>
<feature type="transmembrane region" description="Helical" evidence="8">
    <location>
        <begin position="960"/>
        <end position="977"/>
    </location>
</feature>
<keyword evidence="3 8" id="KW-0812">Transmembrane</keyword>
<keyword evidence="5 8" id="KW-0472">Membrane</keyword>